<accession>A0A3B3T518</accession>
<dbReference type="InterPro" id="IPR003617">
    <property type="entry name" value="TFIIS/CRSP70_N_sub"/>
</dbReference>
<sequence length="605" mass="68376">MAANDTLKKVLRLKLKLKESSEMKTVMKALKKLQELDVTLDILAETGIGKTVNSLRKHGDAGEVAKTLVNQWKKLVPKEPTSNNQDNHGCGKEKTENEKISKEAVKGEGLPQKMCPFDKDQQRNSVSNCRKSNQSIKKEQLISRQESKDDSDANKSGSSNKLESSTKDLSPKVNRSPERFNDKPHAHKCRSEQDGKRTSSQGGKDKELKIPPKGKQLDKVKPESLDYSKRKNWGCGKNLCNEEAARPTGNRMKATKEQEKVPDNNRQSDERSDTPTLSFESCLNYSLKIPKRKKKPCNEKIVKKLKASHSKSTTSVKESNDLIKCQMEQSPQKVSTGSVMDLLNVPLPTSLPECEDLSGFSYFEKKLEVEVSEVCEDAPVFTGQRLNRKMQVYSGSKIAYLPTMMTLYQQCIRVLQNNIDLLHEIGGVPFDILEPVLERCTPEQLLRIEGCNPVYMGVTDHLWERHCQREFRNEKLEEYESWREMYLRLSEERERKLKRLTKSIVSAHSGKPKGRQVKLAYIHSVAKPPRNVRIQQEIHGTAGPLPLPHATDKLSIRPSFGDSSRSSSAGPGPGSSQSQDPRKIKRVAPMMAKSLKAFKKQLCRR</sequence>
<feature type="compositionally biased region" description="Polar residues" evidence="4">
    <location>
        <begin position="123"/>
        <end position="135"/>
    </location>
</feature>
<organism evidence="6 7">
    <name type="scientific">Paramormyrops kingsleyae</name>
    <dbReference type="NCBI Taxonomy" id="1676925"/>
    <lineage>
        <taxon>Eukaryota</taxon>
        <taxon>Metazoa</taxon>
        <taxon>Chordata</taxon>
        <taxon>Craniata</taxon>
        <taxon>Vertebrata</taxon>
        <taxon>Euteleostomi</taxon>
        <taxon>Actinopterygii</taxon>
        <taxon>Neopterygii</taxon>
        <taxon>Teleostei</taxon>
        <taxon>Osteoglossocephala</taxon>
        <taxon>Osteoglossomorpha</taxon>
        <taxon>Osteoglossiformes</taxon>
        <taxon>Mormyridae</taxon>
        <taxon>Paramormyrops</taxon>
    </lineage>
</organism>
<comment type="subcellular location">
    <subcellularLocation>
        <location evidence="1 3">Nucleus</location>
    </subcellularLocation>
</comment>
<feature type="compositionally biased region" description="Basic and acidic residues" evidence="4">
    <location>
        <begin position="89"/>
        <end position="106"/>
    </location>
</feature>
<reference evidence="6" key="1">
    <citation type="submission" date="2025-08" db="UniProtKB">
        <authorList>
            <consortium name="Ensembl"/>
        </authorList>
    </citation>
    <scope>IDENTIFICATION</scope>
</reference>
<dbReference type="InterPro" id="IPR035441">
    <property type="entry name" value="TFIIS/LEDGF_dom_sf"/>
</dbReference>
<name>A0A3B3T518_9TELE</name>
<dbReference type="GO" id="GO:0006368">
    <property type="term" value="P:transcription elongation by RNA polymerase II"/>
    <property type="evidence" value="ECO:0007669"/>
    <property type="project" value="InterPro"/>
</dbReference>
<dbReference type="InterPro" id="IPR017923">
    <property type="entry name" value="TFIIS_N"/>
</dbReference>
<feature type="compositionally biased region" description="Basic residues" evidence="4">
    <location>
        <begin position="596"/>
        <end position="605"/>
    </location>
</feature>
<dbReference type="PROSITE" id="PS51319">
    <property type="entry name" value="TFIIS_N"/>
    <property type="match status" value="1"/>
</dbReference>
<dbReference type="Pfam" id="PF06881">
    <property type="entry name" value="Elongin_A"/>
    <property type="match status" value="1"/>
</dbReference>
<feature type="compositionally biased region" description="Basic and acidic residues" evidence="4">
    <location>
        <begin position="136"/>
        <end position="153"/>
    </location>
</feature>
<feature type="compositionally biased region" description="Basic and acidic residues" evidence="4">
    <location>
        <begin position="254"/>
        <end position="273"/>
    </location>
</feature>
<feature type="domain" description="TFIIS N-terminal" evidence="5">
    <location>
        <begin position="5"/>
        <end position="79"/>
    </location>
</feature>
<dbReference type="STRING" id="1676925.ENSPKIP00000037760"/>
<protein>
    <submittedName>
        <fullName evidence="6">Elongin A, like</fullName>
    </submittedName>
</protein>
<dbReference type="GO" id="GO:0070449">
    <property type="term" value="C:elongin complex"/>
    <property type="evidence" value="ECO:0007669"/>
    <property type="project" value="InterPro"/>
</dbReference>
<evidence type="ECO:0000256" key="4">
    <source>
        <dbReference type="SAM" id="MobiDB-lite"/>
    </source>
</evidence>
<keyword evidence="2 3" id="KW-0539">Nucleus</keyword>
<evidence type="ECO:0000256" key="3">
    <source>
        <dbReference type="PROSITE-ProRule" id="PRU00649"/>
    </source>
</evidence>
<keyword evidence="7" id="KW-1185">Reference proteome</keyword>
<feature type="compositionally biased region" description="Basic and acidic residues" evidence="4">
    <location>
        <begin position="164"/>
        <end position="229"/>
    </location>
</feature>
<dbReference type="GeneTree" id="ENSGT00390000002428"/>
<dbReference type="CDD" id="cd00183">
    <property type="entry name" value="TFIIS_I"/>
    <property type="match status" value="1"/>
</dbReference>
<evidence type="ECO:0000259" key="5">
    <source>
        <dbReference type="PROSITE" id="PS51319"/>
    </source>
</evidence>
<feature type="region of interest" description="Disordered" evidence="4">
    <location>
        <begin position="75"/>
        <end position="275"/>
    </location>
</feature>
<feature type="compositionally biased region" description="Low complexity" evidence="4">
    <location>
        <begin position="556"/>
        <end position="579"/>
    </location>
</feature>
<evidence type="ECO:0000256" key="2">
    <source>
        <dbReference type="ARBA" id="ARBA00023242"/>
    </source>
</evidence>
<dbReference type="Gene3D" id="6.10.250.3180">
    <property type="match status" value="1"/>
</dbReference>
<feature type="region of interest" description="Disordered" evidence="4">
    <location>
        <begin position="541"/>
        <end position="605"/>
    </location>
</feature>
<dbReference type="Pfam" id="PF08711">
    <property type="entry name" value="Med26"/>
    <property type="match status" value="1"/>
</dbReference>
<feature type="compositionally biased region" description="Polar residues" evidence="4">
    <location>
        <begin position="154"/>
        <end position="163"/>
    </location>
</feature>
<proteinExistence type="predicted"/>
<dbReference type="InterPro" id="IPR051870">
    <property type="entry name" value="Elongin-A_domain"/>
</dbReference>
<dbReference type="SUPFAM" id="SSF47676">
    <property type="entry name" value="Conserved domain common to transcription factors TFIIS, elongin A, CRSP70"/>
    <property type="match status" value="1"/>
</dbReference>
<dbReference type="SMART" id="SM00509">
    <property type="entry name" value="TFS2N"/>
    <property type="match status" value="1"/>
</dbReference>
<dbReference type="PANTHER" id="PTHR15141:SF49">
    <property type="entry name" value="TFIIS N-TERMINAL DOMAIN-CONTAINING PROTEIN"/>
    <property type="match status" value="1"/>
</dbReference>
<reference evidence="6" key="2">
    <citation type="submission" date="2025-09" db="UniProtKB">
        <authorList>
            <consortium name="Ensembl"/>
        </authorList>
    </citation>
    <scope>IDENTIFICATION</scope>
</reference>
<evidence type="ECO:0000313" key="7">
    <source>
        <dbReference type="Proteomes" id="UP000261540"/>
    </source>
</evidence>
<dbReference type="PANTHER" id="PTHR15141">
    <property type="entry name" value="TRANSCRIPTION ELONGATION FACTOR B POLYPEPTIDE 3"/>
    <property type="match status" value="1"/>
</dbReference>
<evidence type="ECO:0000313" key="6">
    <source>
        <dbReference type="Ensembl" id="ENSPKIP00000037760.1"/>
    </source>
</evidence>
<dbReference type="Proteomes" id="UP000261540">
    <property type="component" value="Unplaced"/>
</dbReference>
<dbReference type="InterPro" id="IPR010684">
    <property type="entry name" value="RNA_pol_II_trans_fac_SIII_A"/>
</dbReference>
<dbReference type="Gene3D" id="1.20.930.10">
    <property type="entry name" value="Conserved domain common to transcription factors TFIIS, elongin A, CRSP70"/>
    <property type="match status" value="1"/>
</dbReference>
<dbReference type="Ensembl" id="ENSPKIT00000018735.1">
    <property type="protein sequence ID" value="ENSPKIP00000037760.1"/>
    <property type="gene ID" value="ENSPKIG00000015817.1"/>
</dbReference>
<evidence type="ECO:0000256" key="1">
    <source>
        <dbReference type="ARBA" id="ARBA00004123"/>
    </source>
</evidence>
<dbReference type="AlphaFoldDB" id="A0A3B3T518"/>